<evidence type="ECO:0000313" key="2">
    <source>
        <dbReference type="EMBL" id="EKT85349.2"/>
    </source>
</evidence>
<keyword evidence="1" id="KW-0472">Membrane</keyword>
<protein>
    <submittedName>
        <fullName evidence="2">Uncharacterized protein</fullName>
    </submittedName>
</protein>
<reference evidence="2 3" key="2">
    <citation type="journal article" date="2014" name="Emerg. Microbes Infect.">
        <title>Potential impact on kidney infection: a whole-genome analysis of Leptospira santarosai serovar Shermani.</title>
        <authorList>
            <person name="Chou L.F."/>
            <person name="Chen T.W."/>
            <person name="Ko Y.C."/>
            <person name="Pan M.J."/>
            <person name="Tian Y.C."/>
            <person name="Chiu C.H."/>
            <person name="Tang P."/>
            <person name="Hung C.C."/>
            <person name="Yang C.W."/>
        </authorList>
    </citation>
    <scope>NUCLEOTIDE SEQUENCE</scope>
    <source>
        <strain evidence="2 3">LT 821</strain>
    </source>
</reference>
<accession>K8XVB3</accession>
<evidence type="ECO:0000256" key="1">
    <source>
        <dbReference type="SAM" id="Phobius"/>
    </source>
</evidence>
<dbReference type="KEGG" id="lst:LSS_17954"/>
<dbReference type="Proteomes" id="UP000035800">
    <property type="component" value="Chromosome I"/>
</dbReference>
<reference evidence="2 3" key="1">
    <citation type="journal article" date="2012" name="Gene">
        <title>Sequence of Leptospira santarosai serovar Shermani genome and prediction of virulence-associated genes.</title>
        <authorList>
            <person name="Chou L.F."/>
            <person name="Chen Y.T."/>
            <person name="Lu C.W."/>
            <person name="Ko Y.C."/>
            <person name="Tang C.Y."/>
            <person name="Pan M.J."/>
            <person name="Tian Y.C."/>
            <person name="Chiu C.H."/>
            <person name="Hung C.C."/>
            <person name="Yang C.W."/>
        </authorList>
    </citation>
    <scope>NUCLEOTIDE SEQUENCE [LARGE SCALE GENOMIC DNA]</scope>
    <source>
        <strain evidence="2">LT 821</strain>
    </source>
</reference>
<dbReference type="STRING" id="758847.LSS_17954"/>
<sequence length="246" mass="29284">MERRLCPRRRFFVLEVSFMEFKKKLFFATALLAVFLILFSVFWIENPKKRSLPISEEKDTVLKTRYYSEMDPYYPDVPHPFNQDPELEVQAKKLWPEAFRPKMTSEEKEEIQKEWGNFIARYPKNLYIPAELRPPLTEAEEKEVREKLDTFADVESGNISVRFLEKYSEPGKEPEFSSELNVTPKEQLVYINYKIEELESRIQLVEYTIQQKKLDADQIEIATQDLIDWKGELSELKQVQSQIPRS</sequence>
<organism evidence="2 3">
    <name type="scientific">Leptospira santarosai serovar Shermani str. LT 821</name>
    <dbReference type="NCBI Taxonomy" id="758847"/>
    <lineage>
        <taxon>Bacteria</taxon>
        <taxon>Pseudomonadati</taxon>
        <taxon>Spirochaetota</taxon>
        <taxon>Spirochaetia</taxon>
        <taxon>Leptospirales</taxon>
        <taxon>Leptospiraceae</taxon>
        <taxon>Leptospira</taxon>
    </lineage>
</organism>
<feature type="transmembrane region" description="Helical" evidence="1">
    <location>
        <begin position="25"/>
        <end position="44"/>
    </location>
</feature>
<gene>
    <name evidence="2" type="ORF">LSS_17954</name>
</gene>
<dbReference type="EMBL" id="CP006694">
    <property type="protein sequence ID" value="EKT85349.2"/>
    <property type="molecule type" value="Genomic_DNA"/>
</dbReference>
<evidence type="ECO:0000313" key="3">
    <source>
        <dbReference type="Proteomes" id="UP000035800"/>
    </source>
</evidence>
<keyword evidence="1" id="KW-1133">Transmembrane helix</keyword>
<name>K8XVB3_9LEPT</name>
<proteinExistence type="predicted"/>
<keyword evidence="1" id="KW-0812">Transmembrane</keyword>
<dbReference type="AlphaFoldDB" id="K8XVB3"/>